<name>A0A6A4WL39_AMPAM</name>
<sequence>MSSERCRKGEHNCFESAASRRERALSANLAQGLYPDFMKLNPKLNEFVAASILEKLRLKGLAAPLHLYKGRYLPSDVLADMVLKPKKKKVTDRYYFGYVPPPNRPRISAEFRRYLQQFSERHRAEESDMCYSYAMKKVRRLAAESAGQHLSLPQTLAEVVRAQEEPGFGVKRLRRPHTAVI</sequence>
<dbReference type="Proteomes" id="UP000440578">
    <property type="component" value="Unassembled WGS sequence"/>
</dbReference>
<organism evidence="1 2">
    <name type="scientific">Amphibalanus amphitrite</name>
    <name type="common">Striped barnacle</name>
    <name type="synonym">Balanus amphitrite</name>
    <dbReference type="NCBI Taxonomy" id="1232801"/>
    <lineage>
        <taxon>Eukaryota</taxon>
        <taxon>Metazoa</taxon>
        <taxon>Ecdysozoa</taxon>
        <taxon>Arthropoda</taxon>
        <taxon>Crustacea</taxon>
        <taxon>Multicrustacea</taxon>
        <taxon>Cirripedia</taxon>
        <taxon>Thoracica</taxon>
        <taxon>Thoracicalcarea</taxon>
        <taxon>Balanomorpha</taxon>
        <taxon>Balanoidea</taxon>
        <taxon>Balanidae</taxon>
        <taxon>Amphibalaninae</taxon>
        <taxon>Amphibalanus</taxon>
    </lineage>
</organism>
<evidence type="ECO:0000313" key="2">
    <source>
        <dbReference type="Proteomes" id="UP000440578"/>
    </source>
</evidence>
<protein>
    <submittedName>
        <fullName evidence="1">Uncharacterized protein</fullName>
    </submittedName>
</protein>
<keyword evidence="2" id="KW-1185">Reference proteome</keyword>
<reference evidence="1 2" key="1">
    <citation type="submission" date="2019-07" db="EMBL/GenBank/DDBJ databases">
        <title>Draft genome assembly of a fouling barnacle, Amphibalanus amphitrite (Darwin, 1854): The first reference genome for Thecostraca.</title>
        <authorList>
            <person name="Kim W."/>
        </authorList>
    </citation>
    <scope>NUCLEOTIDE SEQUENCE [LARGE SCALE GENOMIC DNA]</scope>
    <source>
        <strain evidence="1">SNU_AA5</strain>
        <tissue evidence="1">Soma without cirri and trophi</tissue>
    </source>
</reference>
<accession>A0A6A4WL39</accession>
<proteinExistence type="predicted"/>
<dbReference type="OrthoDB" id="6397631at2759"/>
<dbReference type="AlphaFoldDB" id="A0A6A4WL39"/>
<comment type="caution">
    <text evidence="1">The sequence shown here is derived from an EMBL/GenBank/DDBJ whole genome shotgun (WGS) entry which is preliminary data.</text>
</comment>
<evidence type="ECO:0000313" key="1">
    <source>
        <dbReference type="EMBL" id="KAF0306833.1"/>
    </source>
</evidence>
<dbReference type="EMBL" id="VIIS01000626">
    <property type="protein sequence ID" value="KAF0306833.1"/>
    <property type="molecule type" value="Genomic_DNA"/>
</dbReference>
<gene>
    <name evidence="1" type="ORF">FJT64_021725</name>
</gene>